<name>A0AAW9PI65_KLEVA</name>
<reference evidence="1" key="2">
    <citation type="submission" date="2024-01" db="EMBL/GenBank/DDBJ databases">
        <authorList>
            <person name="Macesic N."/>
        </authorList>
    </citation>
    <scope>NUCLEOTIDE SEQUENCE</scope>
    <source>
        <strain evidence="1">CPO071</strain>
    </source>
</reference>
<dbReference type="RefSeq" id="WP_285202184.1">
    <property type="nucleotide sequence ID" value="NZ_JARTTN020000001.1"/>
</dbReference>
<gene>
    <name evidence="1" type="ORF">QAB22_015370</name>
</gene>
<protein>
    <submittedName>
        <fullName evidence="1">Uncharacterized protein</fullName>
    </submittedName>
</protein>
<dbReference type="AlphaFoldDB" id="A0AAW9PI65"/>
<sequence length="90" mass="9636">MSFTVTKSIKCISSYPEYGAESEIATIDKLVTFSARQVISLDAKNNAQVVFDVSVEGASIAGVYYHSFAYSGTGSPIEEAESTLRESLNG</sequence>
<dbReference type="Proteomes" id="UP001176846">
    <property type="component" value="Unassembled WGS sequence"/>
</dbReference>
<proteinExistence type="predicted"/>
<evidence type="ECO:0000313" key="2">
    <source>
        <dbReference type="Proteomes" id="UP001176846"/>
    </source>
</evidence>
<reference evidence="1" key="1">
    <citation type="journal article" date="2023" name="Nat. Commun.">
        <title>Genomic dissection of endemic carbapenem resistance reveals metallo-beta-lactamase dissemination through clonal, plasmid and integron transfer.</title>
        <authorList>
            <person name="Macesic N."/>
            <person name="Hawkey J."/>
            <person name="Vezina B."/>
            <person name="Wisniewski J.A."/>
            <person name="Cottingham H."/>
            <person name="Blakeway L.V."/>
            <person name="Harshegyi T."/>
            <person name="Pragastis K."/>
            <person name="Badoordeen G.Z."/>
            <person name="Dennison A."/>
            <person name="Spelman D.W."/>
            <person name="Jenney A.W.J."/>
            <person name="Peleg A.Y."/>
        </authorList>
    </citation>
    <scope>NUCLEOTIDE SEQUENCE</scope>
    <source>
        <strain evidence="1">CPO071</strain>
    </source>
</reference>
<organism evidence="1 2">
    <name type="scientific">Klebsiella variicola</name>
    <dbReference type="NCBI Taxonomy" id="244366"/>
    <lineage>
        <taxon>Bacteria</taxon>
        <taxon>Pseudomonadati</taxon>
        <taxon>Pseudomonadota</taxon>
        <taxon>Gammaproteobacteria</taxon>
        <taxon>Enterobacterales</taxon>
        <taxon>Enterobacteriaceae</taxon>
        <taxon>Klebsiella/Raoultella group</taxon>
        <taxon>Klebsiella</taxon>
        <taxon>Klebsiella pneumoniae complex</taxon>
    </lineage>
</organism>
<accession>A0AAW9PI65</accession>
<dbReference type="EMBL" id="JARTTN020000001">
    <property type="protein sequence ID" value="MEC6057900.1"/>
    <property type="molecule type" value="Genomic_DNA"/>
</dbReference>
<comment type="caution">
    <text evidence="1">The sequence shown here is derived from an EMBL/GenBank/DDBJ whole genome shotgun (WGS) entry which is preliminary data.</text>
</comment>
<evidence type="ECO:0000313" key="1">
    <source>
        <dbReference type="EMBL" id="MEC6057900.1"/>
    </source>
</evidence>